<reference evidence="1 2" key="1">
    <citation type="journal article" date="2015" name="Nature">
        <title>rRNA introns, odd ribosomes, and small enigmatic genomes across a large radiation of phyla.</title>
        <authorList>
            <person name="Brown C.T."/>
            <person name="Hug L.A."/>
            <person name="Thomas B.C."/>
            <person name="Sharon I."/>
            <person name="Castelle C.J."/>
            <person name="Singh A."/>
            <person name="Wilkins M.J."/>
            <person name="Williams K.H."/>
            <person name="Banfield J.F."/>
        </authorList>
    </citation>
    <scope>NUCLEOTIDE SEQUENCE [LARGE SCALE GENOMIC DNA]</scope>
</reference>
<dbReference type="Proteomes" id="UP000034006">
    <property type="component" value="Unassembled WGS sequence"/>
</dbReference>
<dbReference type="AlphaFoldDB" id="A0A0G1K5X3"/>
<comment type="caution">
    <text evidence="1">The sequence shown here is derived from an EMBL/GenBank/DDBJ whole genome shotgun (WGS) entry which is preliminary data.</text>
</comment>
<name>A0A0G1K5X3_9BACT</name>
<dbReference type="EMBL" id="LCIH01000008">
    <property type="protein sequence ID" value="KKT51697.1"/>
    <property type="molecule type" value="Genomic_DNA"/>
</dbReference>
<sequence length="328" mass="36641">MNDEIFAHAGTEFVFMDNMDRGIFMMENLPKDFEIIPLVDDGDELSKFVKDLVELGAVGDVLSGVKFIPHLNIPIDPTDGFYDMEAAKLKVSILSDEQRIELKIDETEATRIGVVQNTKTGEQIFFRLPENDVAEIFPKKIETDEQRDEIAGKLIGDDIRSEEDGPLVKARMVYGLWRDAIARKNFELIDKVGQALYPDILGEATGSIDEVKTFLDIHLKHEADGPADNMWLAREAIKKVITVLPEEQQATVHTEIGTLVESIARKAVFDANDLWVVVIEPLMNAISGGDEDDAGKDKRRTFLSSLDVGCPLTSFLISDLKEYLEIVG</sequence>
<evidence type="ECO:0000313" key="1">
    <source>
        <dbReference type="EMBL" id="KKT51697.1"/>
    </source>
</evidence>
<proteinExistence type="predicted"/>
<accession>A0A0G1K5X3</accession>
<protein>
    <submittedName>
        <fullName evidence="1">Uncharacterized protein</fullName>
    </submittedName>
</protein>
<gene>
    <name evidence="1" type="ORF">UW44_C0008G0019</name>
</gene>
<organism evidence="1 2">
    <name type="scientific">Candidatus Collierbacteria bacterium GW2011_GWB2_44_22</name>
    <dbReference type="NCBI Taxonomy" id="1618387"/>
    <lineage>
        <taxon>Bacteria</taxon>
        <taxon>Candidatus Collieribacteriota</taxon>
    </lineage>
</organism>
<evidence type="ECO:0000313" key="2">
    <source>
        <dbReference type="Proteomes" id="UP000034006"/>
    </source>
</evidence>